<accession>A0A6C0EWU9</accession>
<evidence type="ECO:0008006" key="2">
    <source>
        <dbReference type="Google" id="ProtNLM"/>
    </source>
</evidence>
<name>A0A6C0EWU9_9ZZZZ</name>
<evidence type="ECO:0000313" key="1">
    <source>
        <dbReference type="EMBL" id="QHT33191.1"/>
    </source>
</evidence>
<sequence length="202" mass="24245">MSTNMCLQDNKNGKSENLICDFKNVCLKENVHLKRDKQSEIYSLQLYLDNANYNLYNIINLKMYNILYELNKDNFEKIEIKNWLSNNEIDILFLFKPFGKELGIKPKYMYTRVIEHIENGKKTYNSYDIDYPYPDELVNYEKVTTKISTMVVNFESNHRVNIYHLFKLDLEHSLPIYMENILGLIMKKMFLHLKQFIEAIRV</sequence>
<dbReference type="AlphaFoldDB" id="A0A6C0EWU9"/>
<reference evidence="1" key="1">
    <citation type="journal article" date="2020" name="Nature">
        <title>Giant virus diversity and host interactions through global metagenomics.</title>
        <authorList>
            <person name="Schulz F."/>
            <person name="Roux S."/>
            <person name="Paez-Espino D."/>
            <person name="Jungbluth S."/>
            <person name="Walsh D.A."/>
            <person name="Denef V.J."/>
            <person name="McMahon K.D."/>
            <person name="Konstantinidis K.T."/>
            <person name="Eloe-Fadrosh E.A."/>
            <person name="Kyrpides N.C."/>
            <person name="Woyke T."/>
        </authorList>
    </citation>
    <scope>NUCLEOTIDE SEQUENCE</scope>
    <source>
        <strain evidence="1">GVMAG-M-3300009161-34</strain>
    </source>
</reference>
<organism evidence="1">
    <name type="scientific">viral metagenome</name>
    <dbReference type="NCBI Taxonomy" id="1070528"/>
    <lineage>
        <taxon>unclassified sequences</taxon>
        <taxon>metagenomes</taxon>
        <taxon>organismal metagenomes</taxon>
    </lineage>
</organism>
<dbReference type="EMBL" id="MN738959">
    <property type="protein sequence ID" value="QHT33191.1"/>
    <property type="molecule type" value="Genomic_DNA"/>
</dbReference>
<protein>
    <recommendedName>
        <fullName evidence="2">START domain-containing protein</fullName>
    </recommendedName>
</protein>
<proteinExistence type="predicted"/>